<sequence>MFVMITAEAGQSSTPPMTTPASPPTSRPSAHKLTSESHSPPTPQPGRTSKASIYAPADTAIGSPNTLKPTDSTTLGSSDTPTPTVPFPSPSQKPLLNQALTGTNSNIFRYLQRQTLFYLYPLYSLADRYSHSYPSASNLMNQLGNHATYVNPQSFGAPCQQQQTQLNMQWTPSPSLPFTSQGYQRPHNATSLASSFAPPPHSQQHSQSPLNSQPLPLINQSVVSGTAAPPQATNRTQLPPPIDLQRDQSSSIPPPGSQANQQPPFLSNQNHHNFHSTAQPSRLPAHQISRTGHSNKAELYTIAVNSAKHLWMTEDMKEELDELYYEFQRNLNKLAIKNRTGPHLYWAHIGHARKARAGGGTSWNKFLHYDPEVKKLFADYGKDEGGDRVSKLWAEKPGTSKVLYCDVNFCTGLSESNAKQMDIAQVESHAPTSATQVPRVSSCASAAKVPQKQTLTAMTDWALKTKADFKSFAFFHQVKGFFVLASRHPKSTIFKKGGLPLGKDFLEMIAEKDDAAGHFHTWVAGKAIQILNGVRVNTANRREKAIAAKLPPGESGDVAKDVNLGSVAKNVHAIRVELRDLINVASGNRYRGAWPGTNCRAKLRKLNLKLRVAKNDWKVNARNITQPLKRLHKGPAIGVCACLHTKKITLTVRKDNDSSTEEEEEEEEEEKSGKSEEDKDNCSVDSESNNDDTSNSRNASPSKKRARQNCNANKKSGSSKAATKKKKSKLSSLKKRAYLNRVRKNNKRASNANHADNGNSNTTHANNGTITPNGRNLPPSGTTDGGNSSMAGKDRPAPNQETGVPSIDPLLNTIT</sequence>
<feature type="compositionally biased region" description="Polar residues" evidence="1">
    <location>
        <begin position="166"/>
        <end position="194"/>
    </location>
</feature>
<feature type="compositionally biased region" description="Polar residues" evidence="1">
    <location>
        <begin position="247"/>
        <end position="280"/>
    </location>
</feature>
<proteinExistence type="predicted"/>
<feature type="region of interest" description="Disordered" evidence="1">
    <location>
        <begin position="162"/>
        <end position="285"/>
    </location>
</feature>
<evidence type="ECO:0000256" key="1">
    <source>
        <dbReference type="SAM" id="MobiDB-lite"/>
    </source>
</evidence>
<dbReference type="AlphaFoldDB" id="A0A2N5SWW6"/>
<organism evidence="2 3">
    <name type="scientific">Puccinia coronata f. sp. avenae</name>
    <dbReference type="NCBI Taxonomy" id="200324"/>
    <lineage>
        <taxon>Eukaryota</taxon>
        <taxon>Fungi</taxon>
        <taxon>Dikarya</taxon>
        <taxon>Basidiomycota</taxon>
        <taxon>Pucciniomycotina</taxon>
        <taxon>Pucciniomycetes</taxon>
        <taxon>Pucciniales</taxon>
        <taxon>Pucciniaceae</taxon>
        <taxon>Puccinia</taxon>
    </lineage>
</organism>
<accession>A0A2N5SWW6</accession>
<name>A0A2N5SWW6_9BASI</name>
<feature type="compositionally biased region" description="Basic and acidic residues" evidence="1">
    <location>
        <begin position="671"/>
        <end position="682"/>
    </location>
</feature>
<reference evidence="2 3" key="1">
    <citation type="submission" date="2017-11" db="EMBL/GenBank/DDBJ databases">
        <title>De novo assembly and phasing of dikaryotic genomes from two isolates of Puccinia coronata f. sp. avenae, the causal agent of oat crown rust.</title>
        <authorList>
            <person name="Miller M.E."/>
            <person name="Zhang Y."/>
            <person name="Omidvar V."/>
            <person name="Sperschneider J."/>
            <person name="Schwessinger B."/>
            <person name="Raley C."/>
            <person name="Palmer J.M."/>
            <person name="Garnica D."/>
            <person name="Upadhyaya N."/>
            <person name="Rathjen J."/>
            <person name="Taylor J.M."/>
            <person name="Park R.F."/>
            <person name="Dodds P.N."/>
            <person name="Hirsch C.D."/>
            <person name="Kianian S.F."/>
            <person name="Figueroa M."/>
        </authorList>
    </citation>
    <scope>NUCLEOTIDE SEQUENCE [LARGE SCALE GENOMIC DNA]</scope>
    <source>
        <strain evidence="2">12NC29</strain>
    </source>
</reference>
<feature type="region of interest" description="Disordered" evidence="1">
    <location>
        <begin position="1"/>
        <end position="92"/>
    </location>
</feature>
<evidence type="ECO:0000313" key="2">
    <source>
        <dbReference type="EMBL" id="PLW17722.1"/>
    </source>
</evidence>
<comment type="caution">
    <text evidence="2">The sequence shown here is derived from an EMBL/GenBank/DDBJ whole genome shotgun (WGS) entry which is preliminary data.</text>
</comment>
<feature type="compositionally biased region" description="Low complexity" evidence="1">
    <location>
        <begin position="683"/>
        <end position="700"/>
    </location>
</feature>
<feature type="compositionally biased region" description="Pro residues" evidence="1">
    <location>
        <begin position="17"/>
        <end position="26"/>
    </location>
</feature>
<gene>
    <name evidence="2" type="ORF">PCANC_09097</name>
</gene>
<feature type="compositionally biased region" description="Acidic residues" evidence="1">
    <location>
        <begin position="658"/>
        <end position="670"/>
    </location>
</feature>
<dbReference type="EMBL" id="PGCJ01000844">
    <property type="protein sequence ID" value="PLW17722.1"/>
    <property type="molecule type" value="Genomic_DNA"/>
</dbReference>
<feature type="region of interest" description="Disordered" evidence="1">
    <location>
        <begin position="653"/>
        <end position="815"/>
    </location>
</feature>
<feature type="compositionally biased region" description="Polar residues" evidence="1">
    <location>
        <begin position="748"/>
        <end position="790"/>
    </location>
</feature>
<feature type="compositionally biased region" description="Low complexity" evidence="1">
    <location>
        <begin position="202"/>
        <end position="217"/>
    </location>
</feature>
<feature type="compositionally biased region" description="Basic residues" evidence="1">
    <location>
        <begin position="722"/>
        <end position="747"/>
    </location>
</feature>
<protein>
    <submittedName>
        <fullName evidence="2">Uncharacterized protein</fullName>
    </submittedName>
</protein>
<evidence type="ECO:0000313" key="3">
    <source>
        <dbReference type="Proteomes" id="UP000235388"/>
    </source>
</evidence>
<dbReference type="Proteomes" id="UP000235388">
    <property type="component" value="Unassembled WGS sequence"/>
</dbReference>
<keyword evidence="3" id="KW-1185">Reference proteome</keyword>
<feature type="compositionally biased region" description="Polar residues" evidence="1">
    <location>
        <begin position="62"/>
        <end position="76"/>
    </location>
</feature>